<evidence type="ECO:0000313" key="2">
    <source>
        <dbReference type="EMBL" id="MEV8467129.1"/>
    </source>
</evidence>
<evidence type="ECO:0000313" key="3">
    <source>
        <dbReference type="Proteomes" id="UP001553161"/>
    </source>
</evidence>
<feature type="chain" id="PRO_5046396915" evidence="1">
    <location>
        <begin position="21"/>
        <end position="822"/>
    </location>
</feature>
<accession>A0ABV3L6C0</accession>
<dbReference type="Proteomes" id="UP001553161">
    <property type="component" value="Unassembled WGS sequence"/>
</dbReference>
<gene>
    <name evidence="2" type="ORF">AB0T83_10090</name>
</gene>
<dbReference type="InterPro" id="IPR019734">
    <property type="entry name" value="TPR_rpt"/>
</dbReference>
<sequence>MRNASRLLSAVLLTSALALSACDSVEDKAEKKYQNAVELVNAGEVAKAVVELQTVFKLDGEHRDARMMYARLKRDEGDIEQAFGHFLLVTEQYPEDFEAHFEIARLAVDLSAWQEAEKHARAAAEIDPDYPDLQPLLVAVDYSAASRNEDEAAQLAAYERAREVLVAQPDSLVGWQIVVDRLMREGKTTEALEALDEALTHRPDNAQFHQLKLNLLAQIEDLDGLGAQLKEMVERFPENREVRTALVRWYIANEDPDGAEVFVRDLVARAGDEVPPRIALVQFLTQVRGGDAALVELDKLIEEGLADATFRLIKASVLFDMGQSETAIEQVEALSQQHTDGSEEALNIKTTLARMLVADGDKARAEELVDEVLSQDPGDTNALKLRAAWLIEDDQVRDAVLALRTALDQAPRDPETITLLARAYERGGNRELMAESLALAFEASGAAPAEALRYAQHLITNEKYLTAEDVLIQALRLSPDSVPLLRSLSEVYLGMNDLPRAEQVVTALRNVNTEDAVALANGLQAAVLQRMARTDESIALMQNMIEEGQSNLSAQTAIVRTRLANGEVEEARAYMNQVLATTPEDSPNYLGVQFLNAALTATEGQYDEARGMYREILDTDNTIEPVWRALVATAVRQGAEEDAAQIVDEALAILPESANLWWIKAGLVERGGRIDEAIGIYEDLYAKDSSSTIIANNLASLITTYRNDEESLQRAFVIARRLRGSTIPAFQDTYGWIAYRLGNYDEALEHLEPAAVRLTGDPTVQYHLAKTYMAVDRPGDARTYLERAVELWDGSELDLAAQAREELAAMTSAPTDAPAASE</sequence>
<dbReference type="SUPFAM" id="SSF48452">
    <property type="entry name" value="TPR-like"/>
    <property type="match status" value="3"/>
</dbReference>
<proteinExistence type="predicted"/>
<keyword evidence="3" id="KW-1185">Reference proteome</keyword>
<evidence type="ECO:0000256" key="1">
    <source>
        <dbReference type="SAM" id="SignalP"/>
    </source>
</evidence>
<keyword evidence="1" id="KW-0732">Signal</keyword>
<dbReference type="InterPro" id="IPR011990">
    <property type="entry name" value="TPR-like_helical_dom_sf"/>
</dbReference>
<organism evidence="2 3">
    <name type="scientific">Meridianimarinicoccus marinus</name>
    <dbReference type="NCBI Taxonomy" id="3231483"/>
    <lineage>
        <taxon>Bacteria</taxon>
        <taxon>Pseudomonadati</taxon>
        <taxon>Pseudomonadota</taxon>
        <taxon>Alphaproteobacteria</taxon>
        <taxon>Rhodobacterales</taxon>
        <taxon>Paracoccaceae</taxon>
        <taxon>Meridianimarinicoccus</taxon>
    </lineage>
</organism>
<dbReference type="PROSITE" id="PS51257">
    <property type="entry name" value="PROKAR_LIPOPROTEIN"/>
    <property type="match status" value="1"/>
</dbReference>
<dbReference type="EMBL" id="JBFBVU010000010">
    <property type="protein sequence ID" value="MEV8467129.1"/>
    <property type="molecule type" value="Genomic_DNA"/>
</dbReference>
<dbReference type="PANTHER" id="PTHR12558:SF13">
    <property type="entry name" value="CELL DIVISION CYCLE PROTEIN 27 HOMOLOG"/>
    <property type="match status" value="1"/>
</dbReference>
<dbReference type="SMART" id="SM00028">
    <property type="entry name" value="TPR"/>
    <property type="match status" value="6"/>
</dbReference>
<name>A0ABV3L6C0_9RHOB</name>
<feature type="signal peptide" evidence="1">
    <location>
        <begin position="1"/>
        <end position="20"/>
    </location>
</feature>
<dbReference type="PANTHER" id="PTHR12558">
    <property type="entry name" value="CELL DIVISION CYCLE 16,23,27"/>
    <property type="match status" value="1"/>
</dbReference>
<dbReference type="Pfam" id="PF14559">
    <property type="entry name" value="TPR_19"/>
    <property type="match status" value="1"/>
</dbReference>
<comment type="caution">
    <text evidence="2">The sequence shown here is derived from an EMBL/GenBank/DDBJ whole genome shotgun (WGS) entry which is preliminary data.</text>
</comment>
<dbReference type="Gene3D" id="1.25.40.10">
    <property type="entry name" value="Tetratricopeptide repeat domain"/>
    <property type="match status" value="4"/>
</dbReference>
<reference evidence="2 3" key="1">
    <citation type="submission" date="2024-07" db="EMBL/GenBank/DDBJ databases">
        <authorList>
            <person name="Kang M."/>
        </authorList>
    </citation>
    <scope>NUCLEOTIDE SEQUENCE [LARGE SCALE GENOMIC DNA]</scope>
    <source>
        <strain evidence="2 3">DFM31</strain>
    </source>
</reference>
<protein>
    <submittedName>
        <fullName evidence="2">Tetratricopeptide repeat protein</fullName>
    </submittedName>
</protein>
<dbReference type="Pfam" id="PF13432">
    <property type="entry name" value="TPR_16"/>
    <property type="match status" value="5"/>
</dbReference>